<feature type="region of interest" description="Disordered" evidence="5">
    <location>
        <begin position="203"/>
        <end position="224"/>
    </location>
</feature>
<accession>A0A9R1UM08</accession>
<dbReference type="GO" id="GO:0015074">
    <property type="term" value="P:DNA integration"/>
    <property type="evidence" value="ECO:0007669"/>
    <property type="project" value="InterPro"/>
</dbReference>
<sequence length="1304" mass="148197">MLNFLFAKNKIGFIDGSIKKPASNSKDYMAWMRCDAMIKGWLNTAMEKEIRTSMKYAATALEIWEDLKERFGKGNASRAYELKQSLSTIKQEGLSVSAYYTKLRGLWDEIQSAFPIPTCDCNGCTCGISKKLGEQKDTEKLYEFLLGLDANFGTIKTQILAMQPTPSLGTAYHMVADDEQQRAVSNAKRTTTEAAAFQAFVPAKRDQKQPNKSERRDGKRNVGDPVEHCNFCGKDGHNKDGCFKRIGYPEWWPGKGKQSKPRVACVEGENNPIPGLSEEQYQQFVRFFGDKAGTAKEGRQHVANMAGNFGKEGKWVIDSGATDHISYDDDFLKNKTMGTREAPVVIPNGATIPVKGRGDCTLPNGMTIKDVLYIPDFTCNLLSVSKLSNDLECAVTFFPKFCVMQNLYSKELIGAGDCVKGLYKMGMIGNKRQVMMTTPSTWHKRLGHTSISKLNNVGLIKDVSLKGFCDSCNKEKFARLPFPVSKTKTYACFDLIHCDVWGKYRTPSFTQANYFLTIVDDFSHAVWVFLLKHKHEASIQLVNFHRMVQVQFDKNIKRIRCDNGGEFTSNDMLDFYAKEGIVFETACPHTPQQNGVVERKHCHLLETARALKFEANLPTRFWGECILTATYIINRLPSDVIDGKTPYELISNRKPEYEHLKVFGCLTYHRSIETKGDKFEPRGRPGVFIGEEEEIFVSPKYWEDELMHNNEKQNDQNITKEMDVVDVENNEDPTYDVNGLIQDNELDQETQNQDQQNEEQSGEVPSGPEHQESIIEDMDARNGSGVQKRPTRNRFKPTHSHKAFLAAITQHNEPRFFAQAAQDPKWVEAMKAEVKALEENGTWTLQELPKGKRAIDSKWVYKIKYKPNGEIERYKARLVAKGFTQMEGIDFHDTFTPVAKLVTVRSLLAVAVKRDWHIHQLDVNNAFLHGDLDEDVYMKVPQGFGKQDDKRVCKLRKSLYGLKQASRNWYKKFTSFLKSLGFKQSVADHSLFVFKKEEVFIVALIYVDDVIIAGNDEIKIQEIKGRLDKEFSIKDLGPIKFFLGIEVAHTKKGMVLSQRKYTLDILENTGMMGCRPSSFPMEQNLKLDKRSNEAQVDENKYRRLVGRLLYLQATRPDITYAVNILSQFVGDPRVSHLEAANRVLRYLKATPGQGILLTKDGGTSLTAYCDSDWLGCPITRRSRTVVSRSSAEAEYRAMASTVSEILWLRWLLKELEMPCDGPTQLFCDNQAARHIANNPIFHERTKHVEMDCYFVRERVESKEIVPMAIDSKLQIADIFTKPLGTQSFHALLDKLGIINIHAPT</sequence>
<dbReference type="InterPro" id="IPR013103">
    <property type="entry name" value="RVT_2"/>
</dbReference>
<evidence type="ECO:0000313" key="8">
    <source>
        <dbReference type="Proteomes" id="UP000235145"/>
    </source>
</evidence>
<dbReference type="PANTHER" id="PTHR42648">
    <property type="entry name" value="TRANSPOSASE, PUTATIVE-RELATED"/>
    <property type="match status" value="1"/>
</dbReference>
<keyword evidence="2" id="KW-0479">Metal-binding</keyword>
<protein>
    <recommendedName>
        <fullName evidence="6">Integrase catalytic domain-containing protein</fullName>
    </recommendedName>
</protein>
<dbReference type="SUPFAM" id="SSF53098">
    <property type="entry name" value="Ribonuclease H-like"/>
    <property type="match status" value="1"/>
</dbReference>
<dbReference type="SUPFAM" id="SSF56672">
    <property type="entry name" value="DNA/RNA polymerases"/>
    <property type="match status" value="1"/>
</dbReference>
<evidence type="ECO:0000256" key="1">
    <source>
        <dbReference type="ARBA" id="ARBA00022670"/>
    </source>
</evidence>
<dbReference type="EMBL" id="NBSK02000008">
    <property type="protein sequence ID" value="KAJ0189841.1"/>
    <property type="molecule type" value="Genomic_DNA"/>
</dbReference>
<gene>
    <name evidence="7" type="ORF">LSAT_V11C800390390</name>
</gene>
<dbReference type="Pfam" id="PF07727">
    <property type="entry name" value="RVT_2"/>
    <property type="match status" value="1"/>
</dbReference>
<proteinExistence type="predicted"/>
<dbReference type="GO" id="GO:0003676">
    <property type="term" value="F:nucleic acid binding"/>
    <property type="evidence" value="ECO:0007669"/>
    <property type="project" value="InterPro"/>
</dbReference>
<reference evidence="7 8" key="1">
    <citation type="journal article" date="2017" name="Nat. Commun.">
        <title>Genome assembly with in vitro proximity ligation data and whole-genome triplication in lettuce.</title>
        <authorList>
            <person name="Reyes-Chin-Wo S."/>
            <person name="Wang Z."/>
            <person name="Yang X."/>
            <person name="Kozik A."/>
            <person name="Arikit S."/>
            <person name="Song C."/>
            <person name="Xia L."/>
            <person name="Froenicke L."/>
            <person name="Lavelle D.O."/>
            <person name="Truco M.J."/>
            <person name="Xia R."/>
            <person name="Zhu S."/>
            <person name="Xu C."/>
            <person name="Xu H."/>
            <person name="Xu X."/>
            <person name="Cox K."/>
            <person name="Korf I."/>
            <person name="Meyers B.C."/>
            <person name="Michelmore R.W."/>
        </authorList>
    </citation>
    <scope>NUCLEOTIDE SEQUENCE [LARGE SCALE GENOMIC DNA]</scope>
    <source>
        <strain evidence="8">cv. Salinas</strain>
        <tissue evidence="7">Seedlings</tissue>
    </source>
</reference>
<dbReference type="PANTHER" id="PTHR42648:SF29">
    <property type="entry name" value="RNA-DIRECTED DNA POLYMERASE"/>
    <property type="match status" value="1"/>
</dbReference>
<dbReference type="Pfam" id="PF14223">
    <property type="entry name" value="Retrotran_gag_2"/>
    <property type="match status" value="1"/>
</dbReference>
<dbReference type="GO" id="GO:0004190">
    <property type="term" value="F:aspartic-type endopeptidase activity"/>
    <property type="evidence" value="ECO:0007669"/>
    <property type="project" value="UniProtKB-KW"/>
</dbReference>
<evidence type="ECO:0000256" key="4">
    <source>
        <dbReference type="ARBA" id="ARBA00022801"/>
    </source>
</evidence>
<keyword evidence="8" id="KW-1185">Reference proteome</keyword>
<dbReference type="Pfam" id="PF22936">
    <property type="entry name" value="Pol_BBD"/>
    <property type="match status" value="1"/>
</dbReference>
<organism evidence="7 8">
    <name type="scientific">Lactuca sativa</name>
    <name type="common">Garden lettuce</name>
    <dbReference type="NCBI Taxonomy" id="4236"/>
    <lineage>
        <taxon>Eukaryota</taxon>
        <taxon>Viridiplantae</taxon>
        <taxon>Streptophyta</taxon>
        <taxon>Embryophyta</taxon>
        <taxon>Tracheophyta</taxon>
        <taxon>Spermatophyta</taxon>
        <taxon>Magnoliopsida</taxon>
        <taxon>eudicotyledons</taxon>
        <taxon>Gunneridae</taxon>
        <taxon>Pentapetalae</taxon>
        <taxon>asterids</taxon>
        <taxon>campanulids</taxon>
        <taxon>Asterales</taxon>
        <taxon>Asteraceae</taxon>
        <taxon>Cichorioideae</taxon>
        <taxon>Cichorieae</taxon>
        <taxon>Lactucinae</taxon>
        <taxon>Lactuca</taxon>
    </lineage>
</organism>
<feature type="region of interest" description="Disordered" evidence="5">
    <location>
        <begin position="778"/>
        <end position="797"/>
    </location>
</feature>
<evidence type="ECO:0000313" key="7">
    <source>
        <dbReference type="EMBL" id="KAJ0189841.1"/>
    </source>
</evidence>
<dbReference type="InterPro" id="IPR054722">
    <property type="entry name" value="PolX-like_BBD"/>
</dbReference>
<dbReference type="Gene3D" id="3.30.420.10">
    <property type="entry name" value="Ribonuclease H-like superfamily/Ribonuclease H"/>
    <property type="match status" value="1"/>
</dbReference>
<comment type="caution">
    <text evidence="7">The sequence shown here is derived from an EMBL/GenBank/DDBJ whole genome shotgun (WGS) entry which is preliminary data.</text>
</comment>
<dbReference type="InterPro" id="IPR036397">
    <property type="entry name" value="RNaseH_sf"/>
</dbReference>
<keyword evidence="4" id="KW-0378">Hydrolase</keyword>
<dbReference type="InterPro" id="IPR039537">
    <property type="entry name" value="Retrotran_Ty1/copia-like"/>
</dbReference>
<name>A0A9R1UM08_LACSA</name>
<dbReference type="InterPro" id="IPR001584">
    <property type="entry name" value="Integrase_cat-core"/>
</dbReference>
<evidence type="ECO:0000256" key="3">
    <source>
        <dbReference type="ARBA" id="ARBA00022750"/>
    </source>
</evidence>
<keyword evidence="3" id="KW-0064">Aspartyl protease</keyword>
<dbReference type="CDD" id="cd09272">
    <property type="entry name" value="RNase_HI_RT_Ty1"/>
    <property type="match status" value="1"/>
</dbReference>
<dbReference type="InterPro" id="IPR012337">
    <property type="entry name" value="RNaseH-like_sf"/>
</dbReference>
<dbReference type="PROSITE" id="PS50994">
    <property type="entry name" value="INTEGRASE"/>
    <property type="match status" value="1"/>
</dbReference>
<keyword evidence="1" id="KW-0645">Protease</keyword>
<dbReference type="GO" id="GO:0006508">
    <property type="term" value="P:proteolysis"/>
    <property type="evidence" value="ECO:0007669"/>
    <property type="project" value="UniProtKB-KW"/>
</dbReference>
<feature type="domain" description="Integrase catalytic" evidence="6">
    <location>
        <begin position="479"/>
        <end position="654"/>
    </location>
</feature>
<dbReference type="Pfam" id="PF00665">
    <property type="entry name" value="rve"/>
    <property type="match status" value="1"/>
</dbReference>
<evidence type="ECO:0000259" key="6">
    <source>
        <dbReference type="PROSITE" id="PS50994"/>
    </source>
</evidence>
<dbReference type="GO" id="GO:0046872">
    <property type="term" value="F:metal ion binding"/>
    <property type="evidence" value="ECO:0007669"/>
    <property type="project" value="UniProtKB-KW"/>
</dbReference>
<dbReference type="InterPro" id="IPR043502">
    <property type="entry name" value="DNA/RNA_pol_sf"/>
</dbReference>
<dbReference type="Proteomes" id="UP000235145">
    <property type="component" value="Unassembled WGS sequence"/>
</dbReference>
<feature type="region of interest" description="Disordered" evidence="5">
    <location>
        <begin position="748"/>
        <end position="770"/>
    </location>
</feature>
<evidence type="ECO:0000256" key="5">
    <source>
        <dbReference type="SAM" id="MobiDB-lite"/>
    </source>
</evidence>
<evidence type="ECO:0000256" key="2">
    <source>
        <dbReference type="ARBA" id="ARBA00022723"/>
    </source>
</evidence>